<proteinExistence type="predicted"/>
<dbReference type="AlphaFoldDB" id="A0A1Y1CMA8"/>
<evidence type="ECO:0000313" key="2">
    <source>
        <dbReference type="Proteomes" id="UP000218267"/>
    </source>
</evidence>
<gene>
    <name evidence="1" type="ORF">ALGA_3227</name>
</gene>
<keyword evidence="2" id="KW-1185">Reference proteome</keyword>
<dbReference type="RefSeq" id="WP_096431019.1">
    <property type="nucleotide sequence ID" value="NZ_AP018042.1"/>
</dbReference>
<dbReference type="InterPro" id="IPR034660">
    <property type="entry name" value="DinB/YfiT-like"/>
</dbReference>
<accession>A0A1Y1CMA8</accession>
<dbReference type="PANTHER" id="PTHR39473:SF1">
    <property type="entry name" value="DINB-LIKE DOMAIN-CONTAINING PROTEIN"/>
    <property type="match status" value="1"/>
</dbReference>
<dbReference type="Proteomes" id="UP000218267">
    <property type="component" value="Chromosome"/>
</dbReference>
<dbReference type="EMBL" id="AP018042">
    <property type="protein sequence ID" value="BAX81527.1"/>
    <property type="molecule type" value="Genomic_DNA"/>
</dbReference>
<protein>
    <recommendedName>
        <fullName evidence="3">DinB family protein</fullName>
    </recommendedName>
</protein>
<dbReference type="PANTHER" id="PTHR39473">
    <property type="match status" value="1"/>
</dbReference>
<dbReference type="Gene3D" id="1.20.120.450">
    <property type="entry name" value="dinb family like domain"/>
    <property type="match status" value="1"/>
</dbReference>
<dbReference type="SUPFAM" id="SSF109854">
    <property type="entry name" value="DinB/YfiT-like putative metalloenzymes"/>
    <property type="match status" value="1"/>
</dbReference>
<dbReference type="OrthoDB" id="1162179at2"/>
<name>A0A1Y1CMA8_9BACT</name>
<dbReference type="KEGG" id="mbas:ALGA_3227"/>
<organism evidence="1 2">
    <name type="scientific">Labilibaculum antarcticum</name>
    <dbReference type="NCBI Taxonomy" id="1717717"/>
    <lineage>
        <taxon>Bacteria</taxon>
        <taxon>Pseudomonadati</taxon>
        <taxon>Bacteroidota</taxon>
        <taxon>Bacteroidia</taxon>
        <taxon>Marinilabiliales</taxon>
        <taxon>Marinifilaceae</taxon>
        <taxon>Labilibaculum</taxon>
    </lineage>
</organism>
<reference evidence="1 2" key="1">
    <citation type="journal article" date="2018" name="Mar. Genomics">
        <title>Complete genome sequence of Marinifilaceae bacterium strain SPP2, isolated from the Antarctic marine sediment.</title>
        <authorList>
            <person name="Watanabe M."/>
            <person name="Kojima H."/>
            <person name="Fukui M."/>
        </authorList>
    </citation>
    <scope>NUCLEOTIDE SEQUENCE [LARGE SCALE GENOMIC DNA]</scope>
    <source>
        <strain evidence="1 2">SPP2</strain>
    </source>
</reference>
<sequence>MQVLSVSKIIINQLITLCEELSLQQYSASLNLLMNNSIGKHIRHIVEFYDILKDSCQGNCVLSYDKRKHCNRTETEIKVAVDRFIAILKWLDEIDNDVVLKLKVSYEKTPEEGFEIHTSLERELVYNIEHAIHHMAIIRIAIEREFPDIKLDKHFGLAFSTIRFRDDLCAH</sequence>
<evidence type="ECO:0000313" key="1">
    <source>
        <dbReference type="EMBL" id="BAX81527.1"/>
    </source>
</evidence>
<reference evidence="2" key="2">
    <citation type="journal article" date="2020" name="Antonie Van Leeuwenhoek">
        <title>Labilibaculum antarcticum sp. nov., a novel facultative anaerobic, psychrotorelant bacterium isolated from marine sediment of Antarctica.</title>
        <authorList>
            <person name="Watanabe M."/>
            <person name="Kojima H."/>
            <person name="Fukui M."/>
        </authorList>
    </citation>
    <scope>NUCLEOTIDE SEQUENCE [LARGE SCALE GENOMIC DNA]</scope>
    <source>
        <strain evidence="2">SPP2</strain>
    </source>
</reference>
<evidence type="ECO:0008006" key="3">
    <source>
        <dbReference type="Google" id="ProtNLM"/>
    </source>
</evidence>